<feature type="non-terminal residue" evidence="2">
    <location>
        <position position="148"/>
    </location>
</feature>
<reference evidence="2" key="1">
    <citation type="submission" date="2023-03" db="EMBL/GenBank/DDBJ databases">
        <authorList>
            <person name="Steffen K."/>
            <person name="Cardenas P."/>
        </authorList>
    </citation>
    <scope>NUCLEOTIDE SEQUENCE</scope>
</reference>
<feature type="compositionally biased region" description="Basic and acidic residues" evidence="1">
    <location>
        <begin position="64"/>
        <end position="92"/>
    </location>
</feature>
<organism evidence="2 3">
    <name type="scientific">Geodia barretti</name>
    <name type="common">Barrett's horny sponge</name>
    <dbReference type="NCBI Taxonomy" id="519541"/>
    <lineage>
        <taxon>Eukaryota</taxon>
        <taxon>Metazoa</taxon>
        <taxon>Porifera</taxon>
        <taxon>Demospongiae</taxon>
        <taxon>Heteroscleromorpha</taxon>
        <taxon>Tetractinellida</taxon>
        <taxon>Astrophorina</taxon>
        <taxon>Geodiidae</taxon>
        <taxon>Geodia</taxon>
    </lineage>
</organism>
<feature type="region of interest" description="Disordered" evidence="1">
    <location>
        <begin position="44"/>
        <end position="148"/>
    </location>
</feature>
<feature type="region of interest" description="Disordered" evidence="1">
    <location>
        <begin position="1"/>
        <end position="21"/>
    </location>
</feature>
<evidence type="ECO:0000256" key="1">
    <source>
        <dbReference type="SAM" id="MobiDB-lite"/>
    </source>
</evidence>
<evidence type="ECO:0000313" key="3">
    <source>
        <dbReference type="Proteomes" id="UP001174909"/>
    </source>
</evidence>
<name>A0AA35XD78_GEOBA</name>
<feature type="compositionally biased region" description="Basic and acidic residues" evidence="1">
    <location>
        <begin position="131"/>
        <end position="141"/>
    </location>
</feature>
<comment type="caution">
    <text evidence="2">The sequence shown here is derived from an EMBL/GenBank/DDBJ whole genome shotgun (WGS) entry which is preliminary data.</text>
</comment>
<dbReference type="Proteomes" id="UP001174909">
    <property type="component" value="Unassembled WGS sequence"/>
</dbReference>
<gene>
    <name evidence="2" type="ORF">GBAR_LOCUS25757</name>
</gene>
<proteinExistence type="predicted"/>
<sequence length="148" mass="16800">MRKTEHRKVNQNTDGKDKAMGMKTLLQKTKAMKEKTYTCTHVGKDSRKTEVNEATNKASKGKHLRVDSGSRKETHKLVNEPREMKVSSERKQVATPSSCTTQEDSEDEEWDSDDDRSEDEEDRDSEQSSSNEEKETEHDDGSSSATSE</sequence>
<evidence type="ECO:0000313" key="2">
    <source>
        <dbReference type="EMBL" id="CAI8046557.1"/>
    </source>
</evidence>
<accession>A0AA35XD78</accession>
<protein>
    <submittedName>
        <fullName evidence="2">Uncharacterized protein</fullName>
    </submittedName>
</protein>
<dbReference type="EMBL" id="CASHTH010003571">
    <property type="protein sequence ID" value="CAI8046557.1"/>
    <property type="molecule type" value="Genomic_DNA"/>
</dbReference>
<feature type="compositionally biased region" description="Acidic residues" evidence="1">
    <location>
        <begin position="103"/>
        <end position="124"/>
    </location>
</feature>
<keyword evidence="3" id="KW-1185">Reference proteome</keyword>
<dbReference type="AlphaFoldDB" id="A0AA35XD78"/>